<dbReference type="PROSITE" id="PS00923">
    <property type="entry name" value="ASP_GLU_RACEMASE_1"/>
    <property type="match status" value="1"/>
</dbReference>
<comment type="similarity">
    <text evidence="1">Belongs to the aspartate/glutamate racemases family.</text>
</comment>
<dbReference type="InterPro" id="IPR004380">
    <property type="entry name" value="Asp_race"/>
</dbReference>
<protein>
    <submittedName>
        <fullName evidence="3">Amino acid racemase</fullName>
        <ecNumber evidence="3">5.1.1.-</ecNumber>
    </submittedName>
</protein>
<dbReference type="NCBIfam" id="TIGR00035">
    <property type="entry name" value="asp_race"/>
    <property type="match status" value="1"/>
</dbReference>
<evidence type="ECO:0000256" key="2">
    <source>
        <dbReference type="ARBA" id="ARBA00023235"/>
    </source>
</evidence>
<sequence length="249" mass="26396">MTAPAPRAGAGPADDDRPVGVIGGVGPLATAYFLQRVVERTQAERDQEHVDMVVLNHATIPDRTEFVLGRSTADPGPVLARDARRLEQFGVRFIVMPCNTAHYFTQQVLDAISTPFVSIIDVTVDAARRRVPGLARVGLLATEGTVASKVYDDAFAAHGVDVIVPGADDQALVNRVIYDQVKAGRPADPDLLRAVAATLVDQGASVVVLGCTELSVAAVDHGLLAVEPFLDSMDELVKSTISTAGHQVR</sequence>
<dbReference type="Pfam" id="PF01177">
    <property type="entry name" value="Asp_Glu_race"/>
    <property type="match status" value="1"/>
</dbReference>
<dbReference type="Proteomes" id="UP001319870">
    <property type="component" value="Unassembled WGS sequence"/>
</dbReference>
<dbReference type="InterPro" id="IPR001920">
    <property type="entry name" value="Asp/Glu_race"/>
</dbReference>
<keyword evidence="4" id="KW-1185">Reference proteome</keyword>
<dbReference type="SUPFAM" id="SSF53681">
    <property type="entry name" value="Aspartate/glutamate racemase"/>
    <property type="match status" value="2"/>
</dbReference>
<dbReference type="EC" id="5.1.1.-" evidence="3"/>
<dbReference type="InterPro" id="IPR018187">
    <property type="entry name" value="Asp/Glu_racemase_AS_1"/>
</dbReference>
<dbReference type="GO" id="GO:0016853">
    <property type="term" value="F:isomerase activity"/>
    <property type="evidence" value="ECO:0007669"/>
    <property type="project" value="UniProtKB-KW"/>
</dbReference>
<dbReference type="PANTHER" id="PTHR21198">
    <property type="entry name" value="GLUTAMATE RACEMASE"/>
    <property type="match status" value="1"/>
</dbReference>
<keyword evidence="2 3" id="KW-0413">Isomerase</keyword>
<evidence type="ECO:0000256" key="1">
    <source>
        <dbReference type="ARBA" id="ARBA00007847"/>
    </source>
</evidence>
<accession>A0ABS7ZJF2</accession>
<name>A0ABS7ZJF2_9MICO</name>
<dbReference type="PANTHER" id="PTHR21198:SF7">
    <property type="entry name" value="ASPARTATE-GLUTAMATE RACEMASE FAMILY"/>
    <property type="match status" value="1"/>
</dbReference>
<comment type="caution">
    <text evidence="3">The sequence shown here is derived from an EMBL/GenBank/DDBJ whole genome shotgun (WGS) entry which is preliminary data.</text>
</comment>
<reference evidence="3 4" key="1">
    <citation type="submission" date="2021-09" db="EMBL/GenBank/DDBJ databases">
        <title>Isoptericola luteus sp. nov., a novel bacterium isolated from Harbin, the capital city of Heilongjiang province.</title>
        <authorList>
            <person name="Li J."/>
        </authorList>
    </citation>
    <scope>NUCLEOTIDE SEQUENCE [LARGE SCALE GENOMIC DNA]</scope>
    <source>
        <strain evidence="3 4">NEAU-Y5</strain>
    </source>
</reference>
<gene>
    <name evidence="3" type="ORF">LEP48_11345</name>
</gene>
<dbReference type="Gene3D" id="3.40.50.1860">
    <property type="match status" value="2"/>
</dbReference>
<evidence type="ECO:0000313" key="3">
    <source>
        <dbReference type="EMBL" id="MCA5893944.1"/>
    </source>
</evidence>
<proteinExistence type="inferred from homology"/>
<evidence type="ECO:0000313" key="4">
    <source>
        <dbReference type="Proteomes" id="UP001319870"/>
    </source>
</evidence>
<dbReference type="EMBL" id="JAIXCQ010000007">
    <property type="protein sequence ID" value="MCA5893944.1"/>
    <property type="molecule type" value="Genomic_DNA"/>
</dbReference>
<dbReference type="InterPro" id="IPR015942">
    <property type="entry name" value="Asp/Glu/hydantoin_racemase"/>
</dbReference>
<organism evidence="3 4">
    <name type="scientific">Isoptericola luteus</name>
    <dbReference type="NCBI Taxonomy" id="2879484"/>
    <lineage>
        <taxon>Bacteria</taxon>
        <taxon>Bacillati</taxon>
        <taxon>Actinomycetota</taxon>
        <taxon>Actinomycetes</taxon>
        <taxon>Micrococcales</taxon>
        <taxon>Promicromonosporaceae</taxon>
        <taxon>Isoptericola</taxon>
    </lineage>
</organism>
<dbReference type="RefSeq" id="WP_225565711.1">
    <property type="nucleotide sequence ID" value="NZ_JAIXCQ010000007.1"/>
</dbReference>